<comment type="similarity">
    <text evidence="1 9">Belongs to the bacterial/plant glucose-1-phosphate adenylyltransferase family.</text>
</comment>
<dbReference type="Pfam" id="PF00483">
    <property type="entry name" value="NTP_transferase"/>
    <property type="match status" value="1"/>
</dbReference>
<feature type="binding site" evidence="9">
    <location>
        <begin position="190"/>
        <end position="191"/>
    </location>
    <ligand>
        <name>alpha-D-glucose 1-phosphate</name>
        <dbReference type="ChEBI" id="CHEBI:58601"/>
    </ligand>
</feature>
<evidence type="ECO:0000256" key="3">
    <source>
        <dbReference type="ARBA" id="ARBA00022679"/>
    </source>
</evidence>
<dbReference type="CDD" id="cd04651">
    <property type="entry name" value="LbH_G1P_AT_C"/>
    <property type="match status" value="1"/>
</dbReference>
<dbReference type="InterPro" id="IPR029044">
    <property type="entry name" value="Nucleotide-diphossugar_trans"/>
</dbReference>
<keyword evidence="3 9" id="KW-0808">Transferase</keyword>
<keyword evidence="7 9" id="KW-0320">Glycogen biosynthesis</keyword>
<evidence type="ECO:0000259" key="10">
    <source>
        <dbReference type="Pfam" id="PF00483"/>
    </source>
</evidence>
<dbReference type="Proteomes" id="UP001652504">
    <property type="component" value="Unassembled WGS sequence"/>
</dbReference>
<dbReference type="InterPro" id="IPR011831">
    <property type="entry name" value="ADP-Glc_PPase"/>
</dbReference>
<evidence type="ECO:0000256" key="2">
    <source>
        <dbReference type="ARBA" id="ARBA00022600"/>
    </source>
</evidence>
<dbReference type="NCBIfam" id="NF001947">
    <property type="entry name" value="PRK00725.1"/>
    <property type="match status" value="1"/>
</dbReference>
<evidence type="ECO:0000256" key="8">
    <source>
        <dbReference type="ARBA" id="ARBA00023277"/>
    </source>
</evidence>
<proteinExistence type="inferred from homology"/>
<feature type="site" description="Could play a key role in the communication between the regulatory and the substrate sites" evidence="9">
    <location>
        <position position="70"/>
    </location>
</feature>
<dbReference type="Pfam" id="PF24894">
    <property type="entry name" value="Hexapep_GlmU"/>
    <property type="match status" value="1"/>
</dbReference>
<feature type="domain" description="Nucleotidyl transferase" evidence="10">
    <location>
        <begin position="18"/>
        <end position="282"/>
    </location>
</feature>
<evidence type="ECO:0000256" key="5">
    <source>
        <dbReference type="ARBA" id="ARBA00022741"/>
    </source>
</evidence>
<feature type="binding site" evidence="9">
    <location>
        <position position="109"/>
    </location>
    <ligand>
        <name>alpha-D-glucose 1-phosphate</name>
        <dbReference type="ChEBI" id="CHEBI:58601"/>
    </ligand>
</feature>
<dbReference type="PROSITE" id="PS00809">
    <property type="entry name" value="ADP_GLC_PYROPHOSPH_2"/>
    <property type="match status" value="1"/>
</dbReference>
<dbReference type="PANTHER" id="PTHR43523:SF2">
    <property type="entry name" value="GLUCOSE-1-PHOSPHATE ADENYLYLTRANSFERASE"/>
    <property type="match status" value="1"/>
</dbReference>
<dbReference type="EC" id="2.7.7.27" evidence="9"/>
<dbReference type="NCBIfam" id="NF002023">
    <property type="entry name" value="PRK00844.1"/>
    <property type="match status" value="1"/>
</dbReference>
<dbReference type="CDD" id="cd02508">
    <property type="entry name" value="ADP_Glucose_PP"/>
    <property type="match status" value="1"/>
</dbReference>
<comment type="catalytic activity">
    <reaction evidence="9">
        <text>alpha-D-glucose 1-phosphate + ATP + H(+) = ADP-alpha-D-glucose + diphosphate</text>
        <dbReference type="Rhea" id="RHEA:12120"/>
        <dbReference type="ChEBI" id="CHEBI:15378"/>
        <dbReference type="ChEBI" id="CHEBI:30616"/>
        <dbReference type="ChEBI" id="CHEBI:33019"/>
        <dbReference type="ChEBI" id="CHEBI:57498"/>
        <dbReference type="ChEBI" id="CHEBI:58601"/>
        <dbReference type="EC" id="2.7.7.27"/>
    </reaction>
</comment>
<evidence type="ECO:0000256" key="1">
    <source>
        <dbReference type="ARBA" id="ARBA00010443"/>
    </source>
</evidence>
<keyword evidence="8 9" id="KW-0119">Carbohydrate metabolism</keyword>
<evidence type="ECO:0000256" key="9">
    <source>
        <dbReference type="HAMAP-Rule" id="MF_00624"/>
    </source>
</evidence>
<dbReference type="Gene3D" id="3.90.550.10">
    <property type="entry name" value="Spore Coat Polysaccharide Biosynthesis Protein SpsA, Chain A"/>
    <property type="match status" value="1"/>
</dbReference>
<evidence type="ECO:0000256" key="4">
    <source>
        <dbReference type="ARBA" id="ARBA00022695"/>
    </source>
</evidence>
<gene>
    <name evidence="9 12" type="primary">glgC</name>
    <name evidence="12" type="ORF">OE749_05605</name>
</gene>
<dbReference type="InterPro" id="IPR005835">
    <property type="entry name" value="NTP_transferase_dom"/>
</dbReference>
<keyword evidence="2 9" id="KW-0321">Glycogen metabolism</keyword>
<dbReference type="InterPro" id="IPR011004">
    <property type="entry name" value="Trimer_LpxA-like_sf"/>
</dbReference>
<dbReference type="RefSeq" id="WP_263711369.1">
    <property type="nucleotide sequence ID" value="NZ_JAOWKX010000002.1"/>
</dbReference>
<feature type="site" description="Could play a key role in the communication between the regulatory and the substrate sites" evidence="9">
    <location>
        <position position="108"/>
    </location>
</feature>
<name>A0ABT3A6H2_9ALTE</name>
<dbReference type="EMBL" id="JAOWKX010000002">
    <property type="protein sequence ID" value="MCV2884162.1"/>
    <property type="molecule type" value="Genomic_DNA"/>
</dbReference>
<keyword evidence="6 9" id="KW-0067">ATP-binding</keyword>
<dbReference type="Gene3D" id="2.160.10.10">
    <property type="entry name" value="Hexapeptide repeat proteins"/>
    <property type="match status" value="1"/>
</dbReference>
<dbReference type="NCBIfam" id="TIGR02091">
    <property type="entry name" value="glgC"/>
    <property type="match status" value="1"/>
</dbReference>
<feature type="binding site" evidence="9">
    <location>
        <position position="175"/>
    </location>
    <ligand>
        <name>alpha-D-glucose 1-phosphate</name>
        <dbReference type="ChEBI" id="CHEBI:58601"/>
    </ligand>
</feature>
<feature type="domain" description="Glucose-1-phosphate adenylyltransferase/Bifunctional protein GlmU-like C-terminal hexapeptide" evidence="11">
    <location>
        <begin position="306"/>
        <end position="410"/>
    </location>
</feature>
<keyword evidence="4 9" id="KW-0548">Nucleotidyltransferase</keyword>
<dbReference type="PANTHER" id="PTHR43523">
    <property type="entry name" value="GLUCOSE-1-PHOSPHATE ADENYLYLTRANSFERASE-RELATED"/>
    <property type="match status" value="1"/>
</dbReference>
<accession>A0ABT3A6H2</accession>
<organism evidence="12 13">
    <name type="scientific">Fluctibacter corallii</name>
    <dbReference type="NCBI Taxonomy" id="2984329"/>
    <lineage>
        <taxon>Bacteria</taxon>
        <taxon>Pseudomonadati</taxon>
        <taxon>Pseudomonadota</taxon>
        <taxon>Gammaproteobacteria</taxon>
        <taxon>Alteromonadales</taxon>
        <taxon>Alteromonadaceae</taxon>
        <taxon>Fluctibacter</taxon>
    </lineage>
</organism>
<dbReference type="InterPro" id="IPR023049">
    <property type="entry name" value="GlgC_bac"/>
</dbReference>
<evidence type="ECO:0000259" key="11">
    <source>
        <dbReference type="Pfam" id="PF24894"/>
    </source>
</evidence>
<evidence type="ECO:0000256" key="6">
    <source>
        <dbReference type="ARBA" id="ARBA00022840"/>
    </source>
</evidence>
<dbReference type="PROSITE" id="PS00810">
    <property type="entry name" value="ADP_GLC_PYROPHOSPH_3"/>
    <property type="match status" value="1"/>
</dbReference>
<dbReference type="InterPro" id="IPR005836">
    <property type="entry name" value="ADP_Glu_pyroP_CS"/>
</dbReference>
<sequence>MVDFQSRYVSQLTKETLAIVLAGGKGQRLHELTRKRAKPALHFGGKFRLIDFPLSNSINSGIRRIGVLTQYKSHSLMRHIMRGWGNFNRDLGEFVDLLPASQQQSENWYQGTADAFYQNIPFIEAVNPKYVVVLAGDQVYRMDYGSILAEHVENDANLTVACLQVDKSIAAGQLGVVGVNQCNQIVDFEEKPLHPKPVPDDPTQCLASMGIYVFNKDFLIRCLCNDAGRGDSDHDFGKNIIPSCIPSNDVYAFRYTDDATGQQAYWRDVGTLDTFWQANLELISPLPSLNLYDEKWPIWTYQQQLPPAKFVFNDEQRRGYAVDSMISAGCIISGSKIDQSVLFNGVRIHSYSDIHQSVVLPRAEIGRHCRLHKVIVDSHCHIPANTSIGIDVEQDRARGFRISQHGVVLVTQDMFE</sequence>
<keyword evidence="5 9" id="KW-0547">Nucleotide-binding</keyword>
<evidence type="ECO:0000313" key="12">
    <source>
        <dbReference type="EMBL" id="MCV2884162.1"/>
    </source>
</evidence>
<comment type="subunit">
    <text evidence="9">Homotetramer.</text>
</comment>
<evidence type="ECO:0000313" key="13">
    <source>
        <dbReference type="Proteomes" id="UP001652504"/>
    </source>
</evidence>
<keyword evidence="13" id="KW-1185">Reference proteome</keyword>
<comment type="function">
    <text evidence="9">Involved in the biosynthesis of ADP-glucose, a building block required for the elongation reactions to produce glycogen. Catalyzes the reaction between ATP and alpha-D-glucose 1-phosphate (G1P) to produce pyrophosphate and ADP-Glc.</text>
</comment>
<feature type="binding site" evidence="9">
    <location>
        <position position="208"/>
    </location>
    <ligand>
        <name>alpha-D-glucose 1-phosphate</name>
        <dbReference type="ChEBI" id="CHEBI:58601"/>
    </ligand>
</feature>
<dbReference type="HAMAP" id="MF_00624">
    <property type="entry name" value="GlgC"/>
    <property type="match status" value="1"/>
</dbReference>
<comment type="caution">
    <text evidence="12">The sequence shown here is derived from an EMBL/GenBank/DDBJ whole genome shotgun (WGS) entry which is preliminary data.</text>
</comment>
<dbReference type="InterPro" id="IPR056818">
    <property type="entry name" value="GlmU/GlgC-like_hexapep"/>
</dbReference>
<comment type="pathway">
    <text evidence="9">Glycan biosynthesis; glycogen biosynthesis.</text>
</comment>
<protein>
    <recommendedName>
        <fullName evidence="9">Glucose-1-phosphate adenylyltransferase</fullName>
        <ecNumber evidence="9">2.7.7.27</ecNumber>
    </recommendedName>
    <alternativeName>
        <fullName evidence="9">ADP-glucose pyrophosphorylase</fullName>
        <shortName evidence="9">ADPGlc PPase</shortName>
    </alternativeName>
    <alternativeName>
        <fullName evidence="9">ADP-glucose synthase</fullName>
    </alternativeName>
</protein>
<dbReference type="GO" id="GO:0008878">
    <property type="term" value="F:glucose-1-phosphate adenylyltransferase activity"/>
    <property type="evidence" value="ECO:0007669"/>
    <property type="project" value="UniProtKB-EC"/>
</dbReference>
<reference evidence="12 13" key="1">
    <citation type="submission" date="2022-10" db="EMBL/GenBank/DDBJ databases">
        <title>Aestuariibacter sp. AA17 isolated from Montipora capitata coral fragment.</title>
        <authorList>
            <person name="Emsley S.A."/>
            <person name="Pfannmuller K.M."/>
            <person name="Loughran R.M."/>
            <person name="Shlafstein M."/>
            <person name="Papke E."/>
            <person name="Saw J.H."/>
            <person name="Ushijima B."/>
            <person name="Videau P."/>
        </authorList>
    </citation>
    <scope>NUCLEOTIDE SEQUENCE [LARGE SCALE GENOMIC DNA]</scope>
    <source>
        <strain evidence="12 13">AA17</strain>
    </source>
</reference>
<dbReference type="SUPFAM" id="SSF51161">
    <property type="entry name" value="Trimeric LpxA-like enzymes"/>
    <property type="match status" value="1"/>
</dbReference>
<evidence type="ECO:0000256" key="7">
    <source>
        <dbReference type="ARBA" id="ARBA00023056"/>
    </source>
</evidence>
<dbReference type="SUPFAM" id="SSF53448">
    <property type="entry name" value="Nucleotide-diphospho-sugar transferases"/>
    <property type="match status" value="1"/>
</dbReference>